<dbReference type="AlphaFoldDB" id="A0A1H1ZUP5"/>
<evidence type="ECO:0000313" key="1">
    <source>
        <dbReference type="EMBL" id="SDT36976.1"/>
    </source>
</evidence>
<gene>
    <name evidence="1" type="ORF">SAMN05216490_3243</name>
</gene>
<accession>A0A1H1ZUP5</accession>
<dbReference type="STRING" id="652787.SAMN05216490_3243"/>
<name>A0A1H1ZUP5_MUCMA</name>
<dbReference type="Proteomes" id="UP000199679">
    <property type="component" value="Chromosome I"/>
</dbReference>
<organism evidence="1 2">
    <name type="scientific">Mucilaginibacter mallensis</name>
    <dbReference type="NCBI Taxonomy" id="652787"/>
    <lineage>
        <taxon>Bacteria</taxon>
        <taxon>Pseudomonadati</taxon>
        <taxon>Bacteroidota</taxon>
        <taxon>Sphingobacteriia</taxon>
        <taxon>Sphingobacteriales</taxon>
        <taxon>Sphingobacteriaceae</taxon>
        <taxon>Mucilaginibacter</taxon>
    </lineage>
</organism>
<proteinExistence type="predicted"/>
<protein>
    <submittedName>
        <fullName evidence="1">Uncharacterized protein</fullName>
    </submittedName>
</protein>
<evidence type="ECO:0000313" key="2">
    <source>
        <dbReference type="Proteomes" id="UP000199679"/>
    </source>
</evidence>
<sequence>MKSNVNLKPEVTSMDFDRVSLDTNYRRGKFRVVFDINFTFGCENVKTEKEGQTGLIPIVQVHNWIFRDH</sequence>
<keyword evidence="2" id="KW-1185">Reference proteome</keyword>
<reference evidence="1 2" key="1">
    <citation type="submission" date="2016-10" db="EMBL/GenBank/DDBJ databases">
        <authorList>
            <person name="de Groot N.N."/>
        </authorList>
    </citation>
    <scope>NUCLEOTIDE SEQUENCE [LARGE SCALE GENOMIC DNA]</scope>
    <source>
        <strain evidence="1 2">MP1X4</strain>
    </source>
</reference>
<dbReference type="EMBL" id="LT629740">
    <property type="protein sequence ID" value="SDT36976.1"/>
    <property type="molecule type" value="Genomic_DNA"/>
</dbReference>